<dbReference type="SUPFAM" id="SSF55729">
    <property type="entry name" value="Acyl-CoA N-acyltransferases (Nat)"/>
    <property type="match status" value="1"/>
</dbReference>
<dbReference type="CDD" id="cd04301">
    <property type="entry name" value="NAT_SF"/>
    <property type="match status" value="1"/>
</dbReference>
<proteinExistence type="predicted"/>
<evidence type="ECO:0000313" key="2">
    <source>
        <dbReference type="EMBL" id="JAT25022.1"/>
    </source>
</evidence>
<dbReference type="PROSITE" id="PS51186">
    <property type="entry name" value="GNAT"/>
    <property type="match status" value="1"/>
</dbReference>
<feature type="domain" description="N-acetyltransferase" evidence="1">
    <location>
        <begin position="5"/>
        <end position="188"/>
    </location>
</feature>
<dbReference type="EMBL" id="GEBQ01014955">
    <property type="protein sequence ID" value="JAT25022.1"/>
    <property type="molecule type" value="Transcribed_RNA"/>
</dbReference>
<dbReference type="AlphaFoldDB" id="A0A1B6M8E2"/>
<evidence type="ECO:0000259" key="1">
    <source>
        <dbReference type="PROSITE" id="PS51186"/>
    </source>
</evidence>
<accession>A0A1B6M8E2</accession>
<gene>
    <name evidence="2" type="ORF">g.21495</name>
    <name evidence="3" type="ORF">g.21497</name>
</gene>
<protein>
    <recommendedName>
        <fullName evidence="1">N-acetyltransferase domain-containing protein</fullName>
    </recommendedName>
</protein>
<dbReference type="EMBL" id="GEBQ01007863">
    <property type="protein sequence ID" value="JAT32114.1"/>
    <property type="molecule type" value="Transcribed_RNA"/>
</dbReference>
<organism evidence="3">
    <name type="scientific">Graphocephala atropunctata</name>
    <dbReference type="NCBI Taxonomy" id="36148"/>
    <lineage>
        <taxon>Eukaryota</taxon>
        <taxon>Metazoa</taxon>
        <taxon>Ecdysozoa</taxon>
        <taxon>Arthropoda</taxon>
        <taxon>Hexapoda</taxon>
        <taxon>Insecta</taxon>
        <taxon>Pterygota</taxon>
        <taxon>Neoptera</taxon>
        <taxon>Paraneoptera</taxon>
        <taxon>Hemiptera</taxon>
        <taxon>Auchenorrhyncha</taxon>
        <taxon>Membracoidea</taxon>
        <taxon>Cicadellidae</taxon>
        <taxon>Cicadellinae</taxon>
        <taxon>Cicadellini</taxon>
        <taxon>Graphocephala</taxon>
    </lineage>
</organism>
<dbReference type="InterPro" id="IPR016181">
    <property type="entry name" value="Acyl_CoA_acyltransferase"/>
</dbReference>
<dbReference type="GO" id="GO:0016747">
    <property type="term" value="F:acyltransferase activity, transferring groups other than amino-acyl groups"/>
    <property type="evidence" value="ECO:0007669"/>
    <property type="project" value="InterPro"/>
</dbReference>
<dbReference type="Gene3D" id="3.40.630.30">
    <property type="match status" value="1"/>
</dbReference>
<evidence type="ECO:0000313" key="3">
    <source>
        <dbReference type="EMBL" id="JAT32114.1"/>
    </source>
</evidence>
<reference evidence="3" key="1">
    <citation type="submission" date="2015-11" db="EMBL/GenBank/DDBJ databases">
        <title>De novo transcriptome assembly of four potential Pierce s Disease insect vectors from Arizona vineyards.</title>
        <authorList>
            <person name="Tassone E.E."/>
        </authorList>
    </citation>
    <scope>NUCLEOTIDE SEQUENCE</scope>
</reference>
<sequence length="207" mass="24030">MEFTIKLADIPEDLEKIDDFFYEHFLPHMPMISMFGIDTSSPRHTLPSPHRPTPNSGDMYLKAVDPQGEIIGLAINKETVHFQTDSDTTPEWKNMVDFMDFVEENGQLHEISGKTIELFVLSVSSEWRQRGIAKRLVEESMRLARDAGFETMTIFCTGEFVARIPRSLGWREYYRLAYKDYPMLSGKDVHLIPIPPHDHVYYFVINL</sequence>
<dbReference type="Pfam" id="PF00583">
    <property type="entry name" value="Acetyltransf_1"/>
    <property type="match status" value="1"/>
</dbReference>
<dbReference type="InterPro" id="IPR000182">
    <property type="entry name" value="GNAT_dom"/>
</dbReference>
<name>A0A1B6M8E2_9HEMI</name>